<comment type="caution">
    <text evidence="3">The sequence shown here is derived from an EMBL/GenBank/DDBJ whole genome shotgun (WGS) entry which is preliminary data.</text>
</comment>
<gene>
    <name evidence="3" type="ORF">GCM10009118_25800</name>
</gene>
<dbReference type="RefSeq" id="WP_343788444.1">
    <property type="nucleotide sequence ID" value="NZ_BAAAFH010000022.1"/>
</dbReference>
<dbReference type="Gene3D" id="2.60.40.3140">
    <property type="match status" value="1"/>
</dbReference>
<sequence length="633" mass="74170">MKKLLFIITLVVYSSFQAQNNNVFPDYQKQDIPDHLIDEPVIILENRTTLDYLTGADFRRLLFRRAIIQNKEGAEEYSKIFINEVNNENLDRIEVRTIKPDGRIINLQENDIITTRHQEGNGYYTVNGYKIVVPNLEAGDVVDLYYSFSFNRIEISQEVYFAQKYPSLISTIEIRNASRFQVNAFLENGDTPCDVSERDLMKVYRWTKTDLPGLGSDDYSSLSRKMEHLNCYLWEKGSSLTYDYFYFRFSESVAFDEFNLANMKMLLANGVLKKEDTPLNNLIRFNDFIDTAFTWESVSSSKLNNRNPNDCFSDKVIAYSLLYDYWSRYLKLLKSDYILGYTRNKFDGPIAENYFIPNHLETPFFILMEEETPYYFFLPGRDRSFKVNEIPYEFEFNNAVLFYHSYKKKDATDIKFMDIPLNDFRKNNWNSRKMITIQDDNISFRRQDNWSGVFAQEFRKPLSDGNYPFDIDEMLTEAEIQDSSFQFDITEQESKCSFSWKGTATGLQEKVSEGISQFNIGKALTGFSFEISSDERNNDIFLPFGYRVKDNIYITFDSEVQLVEADENLKKELKNDAGFFVYSIAQADPKTIVVTLQYGMFGSIFLSNQLHLITEIETQVKKLSEQSFMYQKI</sequence>
<accession>A0ABP3Y3L3</accession>
<reference evidence="4" key="1">
    <citation type="journal article" date="2019" name="Int. J. Syst. Evol. Microbiol.">
        <title>The Global Catalogue of Microorganisms (GCM) 10K type strain sequencing project: providing services to taxonomists for standard genome sequencing and annotation.</title>
        <authorList>
            <consortium name="The Broad Institute Genomics Platform"/>
            <consortium name="The Broad Institute Genome Sequencing Center for Infectious Disease"/>
            <person name="Wu L."/>
            <person name="Ma J."/>
        </authorList>
    </citation>
    <scope>NUCLEOTIDE SEQUENCE [LARGE SCALE GENOMIC DNA]</scope>
    <source>
        <strain evidence="4">JCM 16083</strain>
    </source>
</reference>
<evidence type="ECO:0000259" key="2">
    <source>
        <dbReference type="Pfam" id="PF12969"/>
    </source>
</evidence>
<evidence type="ECO:0000256" key="1">
    <source>
        <dbReference type="SAM" id="SignalP"/>
    </source>
</evidence>
<dbReference type="Proteomes" id="UP001501126">
    <property type="component" value="Unassembled WGS sequence"/>
</dbReference>
<proteinExistence type="predicted"/>
<evidence type="ECO:0000313" key="4">
    <source>
        <dbReference type="Proteomes" id="UP001501126"/>
    </source>
</evidence>
<dbReference type="InterPro" id="IPR024618">
    <property type="entry name" value="DUF3857"/>
</dbReference>
<name>A0ABP3Y3L3_9FLAO</name>
<dbReference type="EMBL" id="BAAAFH010000022">
    <property type="protein sequence ID" value="GAA0876170.1"/>
    <property type="molecule type" value="Genomic_DNA"/>
</dbReference>
<feature type="signal peptide" evidence="1">
    <location>
        <begin position="1"/>
        <end position="18"/>
    </location>
</feature>
<feature type="chain" id="PRO_5045863997" description="DUF3857 domain-containing protein" evidence="1">
    <location>
        <begin position="19"/>
        <end position="633"/>
    </location>
</feature>
<feature type="domain" description="DUF3857" evidence="2">
    <location>
        <begin position="68"/>
        <end position="212"/>
    </location>
</feature>
<dbReference type="Gene3D" id="2.60.120.1130">
    <property type="match status" value="1"/>
</dbReference>
<keyword evidence="4" id="KW-1185">Reference proteome</keyword>
<evidence type="ECO:0000313" key="3">
    <source>
        <dbReference type="EMBL" id="GAA0876170.1"/>
    </source>
</evidence>
<organism evidence="3 4">
    <name type="scientific">Wandonia haliotis</name>
    <dbReference type="NCBI Taxonomy" id="574963"/>
    <lineage>
        <taxon>Bacteria</taxon>
        <taxon>Pseudomonadati</taxon>
        <taxon>Bacteroidota</taxon>
        <taxon>Flavobacteriia</taxon>
        <taxon>Flavobacteriales</taxon>
        <taxon>Crocinitomicaceae</taxon>
        <taxon>Wandonia</taxon>
    </lineage>
</organism>
<keyword evidence="1" id="KW-0732">Signal</keyword>
<dbReference type="Pfam" id="PF12969">
    <property type="entry name" value="DUF3857"/>
    <property type="match status" value="1"/>
</dbReference>
<protein>
    <recommendedName>
        <fullName evidence="2">DUF3857 domain-containing protein</fullName>
    </recommendedName>
</protein>